<protein>
    <submittedName>
        <fullName evidence="1">DUF4327 family protein</fullName>
    </submittedName>
</protein>
<name>A0A964FG40_9CYAN</name>
<dbReference type="Proteomes" id="UP000729733">
    <property type="component" value="Unassembled WGS sequence"/>
</dbReference>
<dbReference type="RefSeq" id="WP_229640827.1">
    <property type="nucleotide sequence ID" value="NZ_JADWDC010000028.1"/>
</dbReference>
<dbReference type="Pfam" id="PF14217">
    <property type="entry name" value="DUF4327"/>
    <property type="match status" value="1"/>
</dbReference>
<comment type="caution">
    <text evidence="1">The sequence shown here is derived from an EMBL/GenBank/DDBJ whole genome shotgun (WGS) entry which is preliminary data.</text>
</comment>
<dbReference type="EMBL" id="JADWDC010000028">
    <property type="protein sequence ID" value="MCC0177762.1"/>
    <property type="molecule type" value="Genomic_DNA"/>
</dbReference>
<gene>
    <name evidence="1" type="ORF">I4641_12305</name>
</gene>
<accession>A0A964FG40</accession>
<proteinExistence type="predicted"/>
<keyword evidence="2" id="KW-1185">Reference proteome</keyword>
<evidence type="ECO:0000313" key="2">
    <source>
        <dbReference type="Proteomes" id="UP000729733"/>
    </source>
</evidence>
<organism evidence="1 2">
    <name type="scientific">Waterburya agarophytonicola KI4</name>
    <dbReference type="NCBI Taxonomy" id="2874699"/>
    <lineage>
        <taxon>Bacteria</taxon>
        <taxon>Bacillati</taxon>
        <taxon>Cyanobacteriota</taxon>
        <taxon>Cyanophyceae</taxon>
        <taxon>Pleurocapsales</taxon>
        <taxon>Hyellaceae</taxon>
        <taxon>Waterburya</taxon>
        <taxon>Waterburya agarophytonicola</taxon>
    </lineage>
</organism>
<dbReference type="AlphaFoldDB" id="A0A964FG40"/>
<reference evidence="1" key="1">
    <citation type="journal article" date="2021" name="Antonie Van Leeuwenhoek">
        <title>Draft genome and description of Waterburya agarophytonicola gen. nov. sp. nov. (Pleurocapsales, Cyanobacteria): a seaweed symbiont.</title>
        <authorList>
            <person name="Bonthond G."/>
            <person name="Shalygin S."/>
            <person name="Bayer T."/>
            <person name="Weinberger F."/>
        </authorList>
    </citation>
    <scope>NUCLEOTIDE SEQUENCE</scope>
    <source>
        <strain evidence="1">KI4</strain>
    </source>
</reference>
<evidence type="ECO:0000313" key="1">
    <source>
        <dbReference type="EMBL" id="MCC0177762.1"/>
    </source>
</evidence>
<dbReference type="InterPro" id="IPR025477">
    <property type="entry name" value="DUF4327"/>
</dbReference>
<sequence length="73" mass="8526">MVATVNFSLDEIKDEARHLVETGKINSHQSICVLCDFISPREWICAECELERNDYLLRDHICDLLAKDEWSED</sequence>